<feature type="compositionally biased region" description="Low complexity" evidence="1">
    <location>
        <begin position="346"/>
        <end position="356"/>
    </location>
</feature>
<feature type="compositionally biased region" description="Low complexity" evidence="1">
    <location>
        <begin position="182"/>
        <end position="192"/>
    </location>
</feature>
<evidence type="ECO:0000313" key="3">
    <source>
        <dbReference type="Proteomes" id="UP000663889"/>
    </source>
</evidence>
<feature type="region of interest" description="Disordered" evidence="1">
    <location>
        <begin position="168"/>
        <end position="198"/>
    </location>
</feature>
<dbReference type="Proteomes" id="UP000663889">
    <property type="component" value="Unassembled WGS sequence"/>
</dbReference>
<gene>
    <name evidence="2" type="ORF">SEV965_LOCUS6559</name>
</gene>
<accession>A0A814AUS5</accession>
<evidence type="ECO:0000313" key="2">
    <source>
        <dbReference type="EMBL" id="CAF0919305.1"/>
    </source>
</evidence>
<feature type="region of interest" description="Disordered" evidence="1">
    <location>
        <begin position="328"/>
        <end position="357"/>
    </location>
</feature>
<feature type="region of interest" description="Disordered" evidence="1">
    <location>
        <begin position="1"/>
        <end position="22"/>
    </location>
</feature>
<proteinExistence type="predicted"/>
<dbReference type="EMBL" id="CAJNOU010000216">
    <property type="protein sequence ID" value="CAF0919305.1"/>
    <property type="molecule type" value="Genomic_DNA"/>
</dbReference>
<feature type="compositionally biased region" description="Low complexity" evidence="1">
    <location>
        <begin position="255"/>
        <end position="269"/>
    </location>
</feature>
<comment type="caution">
    <text evidence="2">The sequence shown here is derived from an EMBL/GenBank/DDBJ whole genome shotgun (WGS) entry which is preliminary data.</text>
</comment>
<protein>
    <submittedName>
        <fullName evidence="2">Uncharacterized protein</fullName>
    </submittedName>
</protein>
<evidence type="ECO:0000256" key="1">
    <source>
        <dbReference type="SAM" id="MobiDB-lite"/>
    </source>
</evidence>
<feature type="compositionally biased region" description="Polar residues" evidence="1">
    <location>
        <begin position="10"/>
        <end position="22"/>
    </location>
</feature>
<feature type="region of interest" description="Disordered" evidence="1">
    <location>
        <begin position="247"/>
        <end position="305"/>
    </location>
</feature>
<reference evidence="2" key="1">
    <citation type="submission" date="2021-02" db="EMBL/GenBank/DDBJ databases">
        <authorList>
            <person name="Nowell W R."/>
        </authorList>
    </citation>
    <scope>NUCLEOTIDE SEQUENCE</scope>
</reference>
<name>A0A814AUS5_9BILA</name>
<organism evidence="2 3">
    <name type="scientific">Rotaria sordida</name>
    <dbReference type="NCBI Taxonomy" id="392033"/>
    <lineage>
        <taxon>Eukaryota</taxon>
        <taxon>Metazoa</taxon>
        <taxon>Spiralia</taxon>
        <taxon>Gnathifera</taxon>
        <taxon>Rotifera</taxon>
        <taxon>Eurotatoria</taxon>
        <taxon>Bdelloidea</taxon>
        <taxon>Philodinida</taxon>
        <taxon>Philodinidae</taxon>
        <taxon>Rotaria</taxon>
    </lineage>
</organism>
<dbReference type="AlphaFoldDB" id="A0A814AUS5"/>
<sequence length="408" mass="45452">MFSHRDTSLKPPNTHNYSTNSYNQRLLPTNPSYDSHYSSAPNVAFYFDNQFIKQKQKRVKMDQRRLSVCANFVGYTDAMGYTNQSNTEQRRLSDGPSLRLANHNLYHPSEFSNGESYMLKQKNSSLNMLLDSTSSMMRTASTTFHCLIGSARRASYCGQPDPTIQLSPHGNSGSLYLLPTTANSNESSLSNASHEDQRRTVTIYDGRIPATPTQPTIPFELMTPIDLITQTIEDPVESFVQIVLEEPDDRPPIIHSMSSSSSSPRNSSSSRRRHRSNSPRSSASSSEKKITDTKSLPTTEIFNSSETYYQPPDIFEPMDFSFLEPVLRGESAAPPPSKHTQKLQQISSPNSSISEDSVIDIRSPSRTITIVTDGLTLPELFADSNNDNNLTTNSIISSSRLKVPSSID</sequence>
<feature type="compositionally biased region" description="Polar residues" evidence="1">
    <location>
        <begin position="293"/>
        <end position="305"/>
    </location>
</feature>